<dbReference type="GO" id="GO:0005930">
    <property type="term" value="C:axoneme"/>
    <property type="evidence" value="ECO:0007669"/>
    <property type="project" value="UniProtKB-SubCell"/>
</dbReference>
<comment type="function">
    <text evidence="9">Microtubule inner protein (MIP) part of the dynein-decorated doublet microtubules (DMTs) in cilia and flagellar axoneme. Forms filamentous polymers in the walls of ciliary and flagellar microtubules.</text>
</comment>
<reference evidence="11" key="2">
    <citation type="submission" date="2023-03" db="EMBL/GenBank/DDBJ databases">
        <authorList>
            <person name="Inwood S.N."/>
            <person name="Skelly J.G."/>
            <person name="Guhlin J."/>
            <person name="Harrop T.W.R."/>
            <person name="Goldson S.G."/>
            <person name="Dearden P.K."/>
        </authorList>
    </citation>
    <scope>NUCLEOTIDE SEQUENCE</scope>
    <source>
        <strain evidence="11">Irish</strain>
        <tissue evidence="11">Whole body</tissue>
    </source>
</reference>
<dbReference type="PANTHER" id="PTHR19960:SF25">
    <property type="entry name" value="TEKTIN-1"/>
    <property type="match status" value="1"/>
</dbReference>
<protein>
    <recommendedName>
        <fullName evidence="10">Tektin</fullName>
    </recommendedName>
</protein>
<evidence type="ECO:0000256" key="3">
    <source>
        <dbReference type="ARBA" id="ARBA00022490"/>
    </source>
</evidence>
<dbReference type="AlphaFoldDB" id="A0AA39CB73"/>
<comment type="caution">
    <text evidence="11">The sequence shown here is derived from an EMBL/GenBank/DDBJ whole genome shotgun (WGS) entry which is preliminary data.</text>
</comment>
<evidence type="ECO:0000256" key="6">
    <source>
        <dbReference type="ARBA" id="ARBA00023069"/>
    </source>
</evidence>
<evidence type="ECO:0000256" key="4">
    <source>
        <dbReference type="ARBA" id="ARBA00022846"/>
    </source>
</evidence>
<dbReference type="GO" id="GO:0060271">
    <property type="term" value="P:cilium assembly"/>
    <property type="evidence" value="ECO:0007669"/>
    <property type="project" value="UniProtKB-UniRule"/>
</dbReference>
<organism evidence="11 12">
    <name type="scientific">Microctonus aethiopoides</name>
    <dbReference type="NCBI Taxonomy" id="144406"/>
    <lineage>
        <taxon>Eukaryota</taxon>
        <taxon>Metazoa</taxon>
        <taxon>Ecdysozoa</taxon>
        <taxon>Arthropoda</taxon>
        <taxon>Hexapoda</taxon>
        <taxon>Insecta</taxon>
        <taxon>Pterygota</taxon>
        <taxon>Neoptera</taxon>
        <taxon>Endopterygota</taxon>
        <taxon>Hymenoptera</taxon>
        <taxon>Apocrita</taxon>
        <taxon>Ichneumonoidea</taxon>
        <taxon>Braconidae</taxon>
        <taxon>Euphorinae</taxon>
        <taxon>Microctonus</taxon>
    </lineage>
</organism>
<evidence type="ECO:0000313" key="12">
    <source>
        <dbReference type="Proteomes" id="UP001168990"/>
    </source>
</evidence>
<keyword evidence="7" id="KW-0206">Cytoskeleton</keyword>
<dbReference type="GO" id="GO:0060294">
    <property type="term" value="P:cilium movement involved in cell motility"/>
    <property type="evidence" value="ECO:0007669"/>
    <property type="project" value="UniProtKB-UniRule"/>
</dbReference>
<comment type="subcellular location">
    <subcellularLocation>
        <location evidence="10">Cytoplasm</location>
        <location evidence="10">Cytoskeleton</location>
        <location evidence="10">Cilium axoneme</location>
    </subcellularLocation>
    <subcellularLocation>
        <location evidence="1">Cytoplasm</location>
        <location evidence="1">Cytoskeleton</location>
        <location evidence="1">Flagellum axoneme</location>
    </subcellularLocation>
</comment>
<evidence type="ECO:0000256" key="7">
    <source>
        <dbReference type="ARBA" id="ARBA00023212"/>
    </source>
</evidence>
<evidence type="ECO:0000256" key="2">
    <source>
        <dbReference type="ARBA" id="ARBA00007209"/>
    </source>
</evidence>
<evidence type="ECO:0000256" key="1">
    <source>
        <dbReference type="ARBA" id="ARBA00004611"/>
    </source>
</evidence>
<evidence type="ECO:0000256" key="8">
    <source>
        <dbReference type="ARBA" id="ARBA00023273"/>
    </source>
</evidence>
<evidence type="ECO:0000256" key="9">
    <source>
        <dbReference type="ARBA" id="ARBA00045224"/>
    </source>
</evidence>
<evidence type="ECO:0000256" key="10">
    <source>
        <dbReference type="RuleBase" id="RU367040"/>
    </source>
</evidence>
<dbReference type="GO" id="GO:0015630">
    <property type="term" value="C:microtubule cytoskeleton"/>
    <property type="evidence" value="ECO:0007669"/>
    <property type="project" value="UniProtKB-UniRule"/>
</dbReference>
<dbReference type="GO" id="GO:0005634">
    <property type="term" value="C:nucleus"/>
    <property type="evidence" value="ECO:0007669"/>
    <property type="project" value="TreeGrafter"/>
</dbReference>
<keyword evidence="4 10" id="KW-0282">Flagellum</keyword>
<dbReference type="Pfam" id="PF03148">
    <property type="entry name" value="Tektin"/>
    <property type="match status" value="1"/>
</dbReference>
<accession>A0AA39CB73</accession>
<dbReference type="PRINTS" id="PR00511">
    <property type="entry name" value="TEKTIN"/>
</dbReference>
<dbReference type="EMBL" id="JAQQBS010001423">
    <property type="protein sequence ID" value="KAK0160992.1"/>
    <property type="molecule type" value="Genomic_DNA"/>
</dbReference>
<evidence type="ECO:0000256" key="5">
    <source>
        <dbReference type="ARBA" id="ARBA00023054"/>
    </source>
</evidence>
<keyword evidence="12" id="KW-1185">Reference proteome</keyword>
<keyword evidence="8 10" id="KW-0966">Cell projection</keyword>
<proteinExistence type="inferred from homology"/>
<keyword evidence="3" id="KW-0963">Cytoplasm</keyword>
<name>A0AA39CB73_9HYME</name>
<sequence>MATRRQITNFDGVIAIVPPPPQKFTINDWHLNNQARFRNCKTHCQLVESVIAESERICDLALESTKINKFATDRELKAKVTDAKFVKDELLRHRQNVILEIDAMTTYKSRLIDAIGSLQQNAAEICQKCLIAREHRLGIDLTVDDVEKELRKEYEIIKRSHSVFTRTLEHTNEQIRILKSLIYQIDSDLDSKDQSIELDEQNVKLKETGLNLSIYHGRAPLNASCITLRDWGLHNDEIIMMTMKEMNSTKVLRYYIDDILKEIVGDLNEQKKKTDESFNKRIIETKEIKAELETQHCEVIKRVNAINETITKIDKNIKEKEGFLALAHTRLGNRCQRPNIELISDQVERQLILEVSNIRSIIGKLQQTLCEVHATLRYLLKIQIQLEEDINIKTNTLKIDEVECMTLRQSLNFYAY</sequence>
<dbReference type="InterPro" id="IPR048256">
    <property type="entry name" value="Tektin-like"/>
</dbReference>
<dbReference type="Proteomes" id="UP001168990">
    <property type="component" value="Unassembled WGS sequence"/>
</dbReference>
<dbReference type="PANTHER" id="PTHR19960">
    <property type="entry name" value="TEKTIN"/>
    <property type="match status" value="1"/>
</dbReference>
<keyword evidence="6 10" id="KW-0969">Cilium</keyword>
<keyword evidence="5" id="KW-0175">Coiled coil</keyword>
<dbReference type="InterPro" id="IPR000435">
    <property type="entry name" value="Tektins"/>
</dbReference>
<gene>
    <name evidence="11" type="ORF">PV328_008333</name>
</gene>
<reference evidence="11" key="1">
    <citation type="journal article" date="2023" name="bioRxiv">
        <title>Scaffold-level genome assemblies of two parasitoid biocontrol wasps reveal the parthenogenesis mechanism and an associated novel virus.</title>
        <authorList>
            <person name="Inwood S."/>
            <person name="Skelly J."/>
            <person name="Guhlin J."/>
            <person name="Harrop T."/>
            <person name="Goldson S."/>
            <person name="Dearden P."/>
        </authorList>
    </citation>
    <scope>NUCLEOTIDE SEQUENCE</scope>
    <source>
        <strain evidence="11">Irish</strain>
        <tissue evidence="11">Whole body</tissue>
    </source>
</reference>
<comment type="similarity">
    <text evidence="2 10">Belongs to the tektin family.</text>
</comment>
<evidence type="ECO:0000313" key="11">
    <source>
        <dbReference type="EMBL" id="KAK0160992.1"/>
    </source>
</evidence>